<dbReference type="Proteomes" id="UP000188268">
    <property type="component" value="Unassembled WGS sequence"/>
</dbReference>
<dbReference type="AlphaFoldDB" id="A0A1R3K4T8"/>
<sequence length="40" mass="3912">MNAAATLVNAPLTMALEARTHQGLCSTCACGTSATSVGST</sequence>
<protein>
    <submittedName>
        <fullName evidence="1">Uncharacterized protein</fullName>
    </submittedName>
</protein>
<evidence type="ECO:0000313" key="2">
    <source>
        <dbReference type="Proteomes" id="UP000188268"/>
    </source>
</evidence>
<name>A0A1R3K4T8_COCAP</name>
<proteinExistence type="predicted"/>
<comment type="caution">
    <text evidence="1">The sequence shown here is derived from an EMBL/GenBank/DDBJ whole genome shotgun (WGS) entry which is preliminary data.</text>
</comment>
<keyword evidence="2" id="KW-1185">Reference proteome</keyword>
<reference evidence="1 2" key="1">
    <citation type="submission" date="2013-09" db="EMBL/GenBank/DDBJ databases">
        <title>Corchorus capsularis genome sequencing.</title>
        <authorList>
            <person name="Alam M."/>
            <person name="Haque M.S."/>
            <person name="Islam M.S."/>
            <person name="Emdad E.M."/>
            <person name="Islam M.M."/>
            <person name="Ahmed B."/>
            <person name="Halim A."/>
            <person name="Hossen Q.M.M."/>
            <person name="Hossain M.Z."/>
            <person name="Ahmed R."/>
            <person name="Khan M.M."/>
            <person name="Islam R."/>
            <person name="Rashid M.M."/>
            <person name="Khan S.A."/>
            <person name="Rahman M.S."/>
            <person name="Alam M."/>
        </authorList>
    </citation>
    <scope>NUCLEOTIDE SEQUENCE [LARGE SCALE GENOMIC DNA]</scope>
    <source>
        <strain evidence="2">cv. CVL-1</strain>
        <tissue evidence="1">Whole seedling</tissue>
    </source>
</reference>
<dbReference type="EMBL" id="AWWV01006309">
    <property type="protein sequence ID" value="OMP02076.1"/>
    <property type="molecule type" value="Genomic_DNA"/>
</dbReference>
<organism evidence="1 2">
    <name type="scientific">Corchorus capsularis</name>
    <name type="common">Jute</name>
    <dbReference type="NCBI Taxonomy" id="210143"/>
    <lineage>
        <taxon>Eukaryota</taxon>
        <taxon>Viridiplantae</taxon>
        <taxon>Streptophyta</taxon>
        <taxon>Embryophyta</taxon>
        <taxon>Tracheophyta</taxon>
        <taxon>Spermatophyta</taxon>
        <taxon>Magnoliopsida</taxon>
        <taxon>eudicotyledons</taxon>
        <taxon>Gunneridae</taxon>
        <taxon>Pentapetalae</taxon>
        <taxon>rosids</taxon>
        <taxon>malvids</taxon>
        <taxon>Malvales</taxon>
        <taxon>Malvaceae</taxon>
        <taxon>Grewioideae</taxon>
        <taxon>Apeibeae</taxon>
        <taxon>Corchorus</taxon>
    </lineage>
</organism>
<gene>
    <name evidence="1" type="ORF">CCACVL1_02929</name>
</gene>
<accession>A0A1R3K4T8</accession>
<evidence type="ECO:0000313" key="1">
    <source>
        <dbReference type="EMBL" id="OMP02076.1"/>
    </source>
</evidence>
<dbReference type="Gramene" id="OMP02076">
    <property type="protein sequence ID" value="OMP02076"/>
    <property type="gene ID" value="CCACVL1_02929"/>
</dbReference>